<accession>A0A2T5E8H1</accession>
<evidence type="ECO:0000313" key="1">
    <source>
        <dbReference type="EMBL" id="PTP15647.1"/>
    </source>
</evidence>
<evidence type="ECO:0000313" key="2">
    <source>
        <dbReference type="Proteomes" id="UP000244080"/>
    </source>
</evidence>
<reference evidence="1 2" key="1">
    <citation type="submission" date="2017-11" db="EMBL/GenBank/DDBJ databases">
        <title>Population delineation of vibrios coincides with oyster pathogenicity.</title>
        <authorList>
            <person name="Bruto M."/>
            <person name="Labreuche Y."/>
            <person name="James A."/>
            <person name="Piel D."/>
            <person name="Chenivesse S."/>
            <person name="Petton B."/>
            <person name="Polz M.F."/>
            <person name="Le Roux F."/>
        </authorList>
    </citation>
    <scope>NUCLEOTIDE SEQUENCE [LARGE SCALE GENOMIC DNA]</scope>
    <source>
        <strain evidence="1 2">1F_55</strain>
    </source>
</reference>
<protein>
    <submittedName>
        <fullName evidence="1">Uncharacterized protein</fullName>
    </submittedName>
</protein>
<dbReference type="RefSeq" id="WP_017084885.1">
    <property type="nucleotide sequence ID" value="NZ_CAWNZY010000050.1"/>
</dbReference>
<organism evidence="1 2">
    <name type="scientific">Vibrio splendidus</name>
    <dbReference type="NCBI Taxonomy" id="29497"/>
    <lineage>
        <taxon>Bacteria</taxon>
        <taxon>Pseudomonadati</taxon>
        <taxon>Pseudomonadota</taxon>
        <taxon>Gammaproteobacteria</taxon>
        <taxon>Vibrionales</taxon>
        <taxon>Vibrionaceae</taxon>
        <taxon>Vibrio</taxon>
    </lineage>
</organism>
<dbReference type="AlphaFoldDB" id="A0A2T5E8H1"/>
<name>A0A2T5E8H1_VIBSP</name>
<gene>
    <name evidence="1" type="ORF">CWO36_19765</name>
</gene>
<dbReference type="EMBL" id="PIGA01000039">
    <property type="protein sequence ID" value="PTP15647.1"/>
    <property type="molecule type" value="Genomic_DNA"/>
</dbReference>
<sequence>MLNLENLETKILRVVRQLPELLVNQVNNTDEVARLFLDVNSEQVKEIADYLSNNQDVVSDFDNKMFNYGSGASLVTLELLSRWLIGITRLNGVAYAINSLQVFISSPTTPCMGVAALSGISVNDEIRLTDELTIVPFNTLPLSRAKETFFPPFMEPVFALKLGFSPIVDIGYKPPESAVVLSFDVAPKTSTKSTFSNNNNLASLTELGEFLTLIDTATPVVIGMWSELKGSVPCKEIIGGGWSSPVVDVLSKRTYRLTQDKWDEHSALYAKFVALPQKVRDLLRVPIERINQARRRTNQVDRAIELGVACEALLLNDKEHNAQLSFILKLRAALFLGRTYEEKQTLMHFFGALYSCRSNAAHTGRLKPQIKIAHRGNVDVHTVLAEGDALCVEMIVKIIEQGGFPNWDELVLQK</sequence>
<proteinExistence type="predicted"/>
<dbReference type="Proteomes" id="UP000244080">
    <property type="component" value="Unassembled WGS sequence"/>
</dbReference>
<comment type="caution">
    <text evidence="1">The sequence shown here is derived from an EMBL/GenBank/DDBJ whole genome shotgun (WGS) entry which is preliminary data.</text>
</comment>